<dbReference type="RefSeq" id="WP_057834811.1">
    <property type="nucleotide sequence ID" value="NZ_LLXZ01000049.1"/>
</dbReference>
<keyword evidence="5 6" id="KW-0472">Membrane</keyword>
<keyword evidence="3 6" id="KW-0812">Transmembrane</keyword>
<dbReference type="OrthoDB" id="9804822at2"/>
<feature type="transmembrane region" description="Helical" evidence="6">
    <location>
        <begin position="42"/>
        <end position="65"/>
    </location>
</feature>
<dbReference type="GO" id="GO:0015171">
    <property type="term" value="F:amino acid transmembrane transporter activity"/>
    <property type="evidence" value="ECO:0007669"/>
    <property type="project" value="TreeGrafter"/>
</dbReference>
<dbReference type="PANTHER" id="PTHR30086">
    <property type="entry name" value="ARGININE EXPORTER PROTEIN ARGO"/>
    <property type="match status" value="1"/>
</dbReference>
<keyword evidence="8" id="KW-1185">Reference proteome</keyword>
<sequence length="203" mass="21017">MDMTKSIVFAATVLPLVCTPGPDLIYIVAQALAGGRTAALRANVGVILGYLAHAVLGAFGVAALVAASPILFETLRWCGVAYLTYLAIRMICSAIRAESVSLNSSAQPASLTKGFLTSFFNPKGLLVYFAILPNFMTPSEGIAQQAVLLSAIFIGLCALIYGIVGIVVSAIGRIGIVKATNQHVVEGIAGSLLAFAAVNMARS</sequence>
<dbReference type="STRING" id="280332.CQ12_05360"/>
<dbReference type="Proteomes" id="UP000050863">
    <property type="component" value="Unassembled WGS sequence"/>
</dbReference>
<evidence type="ECO:0000256" key="5">
    <source>
        <dbReference type="ARBA" id="ARBA00023136"/>
    </source>
</evidence>
<comment type="caution">
    <text evidence="7">The sequence shown here is derived from an EMBL/GenBank/DDBJ whole genome shotgun (WGS) entry which is preliminary data.</text>
</comment>
<accession>A0A0R3M124</accession>
<dbReference type="EMBL" id="LLXZ01000049">
    <property type="protein sequence ID" value="KRR11261.1"/>
    <property type="molecule type" value="Genomic_DNA"/>
</dbReference>
<evidence type="ECO:0000313" key="8">
    <source>
        <dbReference type="Proteomes" id="UP000050863"/>
    </source>
</evidence>
<organism evidence="7 8">
    <name type="scientific">Bradyrhizobium jicamae</name>
    <dbReference type="NCBI Taxonomy" id="280332"/>
    <lineage>
        <taxon>Bacteria</taxon>
        <taxon>Pseudomonadati</taxon>
        <taxon>Pseudomonadota</taxon>
        <taxon>Alphaproteobacteria</taxon>
        <taxon>Hyphomicrobiales</taxon>
        <taxon>Nitrobacteraceae</taxon>
        <taxon>Bradyrhizobium</taxon>
    </lineage>
</organism>
<evidence type="ECO:0000256" key="1">
    <source>
        <dbReference type="ARBA" id="ARBA00004651"/>
    </source>
</evidence>
<protein>
    <submittedName>
        <fullName evidence="7">Amino acid transporter</fullName>
    </submittedName>
</protein>
<reference evidence="7 8" key="1">
    <citation type="submission" date="2014-03" db="EMBL/GenBank/DDBJ databases">
        <title>Bradyrhizobium valentinum sp. nov., isolated from effective nodules of Lupinus mariae-josephae, a lupine endemic of basic-lime soils in Eastern Spain.</title>
        <authorList>
            <person name="Duran D."/>
            <person name="Rey L."/>
            <person name="Navarro A."/>
            <person name="Busquets A."/>
            <person name="Imperial J."/>
            <person name="Ruiz-Argueso T."/>
        </authorList>
    </citation>
    <scope>NUCLEOTIDE SEQUENCE [LARGE SCALE GENOMIC DNA]</scope>
    <source>
        <strain evidence="7 8">PAC68</strain>
    </source>
</reference>
<feature type="transmembrane region" description="Helical" evidence="6">
    <location>
        <begin position="147"/>
        <end position="171"/>
    </location>
</feature>
<evidence type="ECO:0000256" key="2">
    <source>
        <dbReference type="ARBA" id="ARBA00022475"/>
    </source>
</evidence>
<name>A0A0R3M124_9BRAD</name>
<evidence type="ECO:0000313" key="7">
    <source>
        <dbReference type="EMBL" id="KRR11261.1"/>
    </source>
</evidence>
<dbReference type="Pfam" id="PF01810">
    <property type="entry name" value="LysE"/>
    <property type="match status" value="1"/>
</dbReference>
<proteinExistence type="predicted"/>
<dbReference type="PANTHER" id="PTHR30086:SF20">
    <property type="entry name" value="ARGININE EXPORTER PROTEIN ARGO-RELATED"/>
    <property type="match status" value="1"/>
</dbReference>
<evidence type="ECO:0000256" key="3">
    <source>
        <dbReference type="ARBA" id="ARBA00022692"/>
    </source>
</evidence>
<evidence type="ECO:0000256" key="6">
    <source>
        <dbReference type="SAM" id="Phobius"/>
    </source>
</evidence>
<dbReference type="AlphaFoldDB" id="A0A0R3M124"/>
<dbReference type="InterPro" id="IPR001123">
    <property type="entry name" value="LeuE-type"/>
</dbReference>
<comment type="subcellular location">
    <subcellularLocation>
        <location evidence="1">Cell membrane</location>
        <topology evidence="1">Multi-pass membrane protein</topology>
    </subcellularLocation>
</comment>
<feature type="transmembrane region" description="Helical" evidence="6">
    <location>
        <begin position="116"/>
        <end position="135"/>
    </location>
</feature>
<evidence type="ECO:0000256" key="4">
    <source>
        <dbReference type="ARBA" id="ARBA00022989"/>
    </source>
</evidence>
<gene>
    <name evidence="7" type="ORF">CQ12_05360</name>
</gene>
<keyword evidence="2" id="KW-1003">Cell membrane</keyword>
<dbReference type="GO" id="GO:0005886">
    <property type="term" value="C:plasma membrane"/>
    <property type="evidence" value="ECO:0007669"/>
    <property type="project" value="UniProtKB-SubCell"/>
</dbReference>
<keyword evidence="4 6" id="KW-1133">Transmembrane helix</keyword>